<dbReference type="Gene3D" id="2.30.29.30">
    <property type="entry name" value="Pleckstrin-homology domain (PH domain)/Phosphotyrosine-binding domain (PTB)"/>
    <property type="match status" value="1"/>
</dbReference>
<feature type="compositionally biased region" description="Basic and acidic residues" evidence="1">
    <location>
        <begin position="206"/>
        <end position="216"/>
    </location>
</feature>
<dbReference type="PROSITE" id="PS50200">
    <property type="entry name" value="RA"/>
    <property type="match status" value="1"/>
</dbReference>
<evidence type="ECO:0000313" key="4">
    <source>
        <dbReference type="Proteomes" id="UP001163046"/>
    </source>
</evidence>
<dbReference type="EMBL" id="MU825875">
    <property type="protein sequence ID" value="KAJ7386686.1"/>
    <property type="molecule type" value="Genomic_DNA"/>
</dbReference>
<dbReference type="Proteomes" id="UP001163046">
    <property type="component" value="Unassembled WGS sequence"/>
</dbReference>
<dbReference type="InterPro" id="IPR011993">
    <property type="entry name" value="PH-like_dom_sf"/>
</dbReference>
<accession>A0A9W9ZRV9</accession>
<name>A0A9W9ZRV9_9CNID</name>
<proteinExistence type="predicted"/>
<protein>
    <submittedName>
        <fullName evidence="3">Ras-associated and pleckstrin y domains-containing protein 1</fullName>
    </submittedName>
</protein>
<sequence length="216" mass="24955">MEDHESVVDVVSSWPWDSENKLVINNRREKYSLFRNPQNFLLTSDTSMGAAQLAEKSKDILLQEFFQKDAMRLPELDGALYLKEGKRSWKKHYFVLRASGIYYTPKGKTKSRDIVCLMKFEHVSIFNGIGFKKKLKAPTDHCFVLKKMLKPCSAGWWASDFAKFGYKMLVDYSDTQDEMDKLAFSLDRNKFTRASSFTAGQDPEPVEVKPQPEPKD</sequence>
<organism evidence="3 4">
    <name type="scientific">Desmophyllum pertusum</name>
    <dbReference type="NCBI Taxonomy" id="174260"/>
    <lineage>
        <taxon>Eukaryota</taxon>
        <taxon>Metazoa</taxon>
        <taxon>Cnidaria</taxon>
        <taxon>Anthozoa</taxon>
        <taxon>Hexacorallia</taxon>
        <taxon>Scleractinia</taxon>
        <taxon>Caryophylliina</taxon>
        <taxon>Caryophylliidae</taxon>
        <taxon>Desmophyllum</taxon>
    </lineage>
</organism>
<evidence type="ECO:0000256" key="1">
    <source>
        <dbReference type="SAM" id="MobiDB-lite"/>
    </source>
</evidence>
<evidence type="ECO:0000259" key="2">
    <source>
        <dbReference type="PROSITE" id="PS50200"/>
    </source>
</evidence>
<feature type="region of interest" description="Disordered" evidence="1">
    <location>
        <begin position="194"/>
        <end position="216"/>
    </location>
</feature>
<dbReference type="SUPFAM" id="SSF50729">
    <property type="entry name" value="PH domain-like"/>
    <property type="match status" value="1"/>
</dbReference>
<dbReference type="Gene3D" id="3.10.20.90">
    <property type="entry name" value="Phosphatidylinositol 3-kinase Catalytic Subunit, Chain A, domain 1"/>
    <property type="match status" value="1"/>
</dbReference>
<comment type="caution">
    <text evidence="3">The sequence shown here is derived from an EMBL/GenBank/DDBJ whole genome shotgun (WGS) entry which is preliminary data.</text>
</comment>
<reference evidence="3" key="1">
    <citation type="submission" date="2023-01" db="EMBL/GenBank/DDBJ databases">
        <title>Genome assembly of the deep-sea coral Lophelia pertusa.</title>
        <authorList>
            <person name="Herrera S."/>
            <person name="Cordes E."/>
        </authorList>
    </citation>
    <scope>NUCLEOTIDE SEQUENCE</scope>
    <source>
        <strain evidence="3">USNM1676648</strain>
        <tissue evidence="3">Polyp</tissue>
    </source>
</reference>
<feature type="domain" description="Ras-associating" evidence="2">
    <location>
        <begin position="1"/>
        <end position="29"/>
    </location>
</feature>
<dbReference type="InterPro" id="IPR039664">
    <property type="entry name" value="GRB/APBB1IP"/>
</dbReference>
<dbReference type="InterPro" id="IPR000159">
    <property type="entry name" value="RA_dom"/>
</dbReference>
<gene>
    <name evidence="3" type="primary">RAPH1</name>
    <name evidence="3" type="ORF">OS493_006694</name>
</gene>
<dbReference type="OrthoDB" id="6235964at2759"/>
<dbReference type="PANTHER" id="PTHR11243:SF23">
    <property type="entry name" value="LD06925P"/>
    <property type="match status" value="1"/>
</dbReference>
<keyword evidence="4" id="KW-1185">Reference proteome</keyword>
<dbReference type="AlphaFoldDB" id="A0A9W9ZRV9"/>
<evidence type="ECO:0000313" key="3">
    <source>
        <dbReference type="EMBL" id="KAJ7386686.1"/>
    </source>
</evidence>
<dbReference type="PANTHER" id="PTHR11243">
    <property type="entry name" value="GROWTH FACTOR RECEPTOR-BOUND PROTEIN"/>
    <property type="match status" value="1"/>
</dbReference>
<dbReference type="GO" id="GO:0007165">
    <property type="term" value="P:signal transduction"/>
    <property type="evidence" value="ECO:0007669"/>
    <property type="project" value="InterPro"/>
</dbReference>